<feature type="transmembrane region" description="Helical" evidence="1">
    <location>
        <begin position="260"/>
        <end position="282"/>
    </location>
</feature>
<protein>
    <submittedName>
        <fullName evidence="2">Uncharacterized protein</fullName>
    </submittedName>
</protein>
<feature type="transmembrane region" description="Helical" evidence="1">
    <location>
        <begin position="415"/>
        <end position="435"/>
    </location>
</feature>
<reference evidence="2 3" key="1">
    <citation type="submission" date="2023-07" db="EMBL/GenBank/DDBJ databases">
        <title>Genomic Encyclopedia of Type Strains, Phase IV (KMG-IV): sequencing the most valuable type-strain genomes for metagenomic binning, comparative biology and taxonomic classification.</title>
        <authorList>
            <person name="Goeker M."/>
        </authorList>
    </citation>
    <scope>NUCLEOTIDE SEQUENCE [LARGE SCALE GENOMIC DNA]</scope>
    <source>
        <strain evidence="2 3">DSM 3770</strain>
    </source>
</reference>
<keyword evidence="1" id="KW-0472">Membrane</keyword>
<feature type="transmembrane region" description="Helical" evidence="1">
    <location>
        <begin position="387"/>
        <end position="409"/>
    </location>
</feature>
<feature type="transmembrane region" description="Helical" evidence="1">
    <location>
        <begin position="216"/>
        <end position="231"/>
    </location>
</feature>
<keyword evidence="1" id="KW-0812">Transmembrane</keyword>
<dbReference type="EMBL" id="JAUSVY010000001">
    <property type="protein sequence ID" value="MDQ0503394.1"/>
    <property type="molecule type" value="Genomic_DNA"/>
</dbReference>
<dbReference type="Proteomes" id="UP001241747">
    <property type="component" value="Unassembled WGS sequence"/>
</dbReference>
<feature type="transmembrane region" description="Helical" evidence="1">
    <location>
        <begin position="121"/>
        <end position="139"/>
    </location>
</feature>
<sequence>MTALAPPPRRKVEMPLRQHSRSRARRGARISKTATFALAFAMPFFAQVFHYLNELPPPYLLSKAWPFLMFPLSLYGAIRMRLPGRNLFLLLLAYLLGFTPLVSIIQLGNGLLDALATTVKAWPFTYYFALAAMLSLLALPPERVRAVFLSYGIATFVLLVLLYTLAPRSWFVTDPINGKLLQYDTDRGRRVYMSMIFGMIFIFYLARSAILEGKRLRLLLIPVCLLIQVLTYKQRTAIAVAVLVTAYGIVMSLPGRLRRLAIGLGIGMMVPMLLLVAAKLGLFGGAGWDTLEQSLGGSLSVRQNSSALAARFLGDDTLRWIFGVGATTRFGSVTLADIFGYSQFFVSDLGWLGVVFEYGLIGAILVLVVHVWAYVTTARRGMATRDPFILALSDYVLYLILTSAVYSLVLQPGELGVVLALAVYLSAVGRAAPAVPTVARTVPRRHWLAR</sequence>
<feature type="transmembrane region" description="Helical" evidence="1">
    <location>
        <begin position="191"/>
        <end position="209"/>
    </location>
</feature>
<feature type="transmembrane region" description="Helical" evidence="1">
    <location>
        <begin position="146"/>
        <end position="166"/>
    </location>
</feature>
<keyword evidence="3" id="KW-1185">Reference proteome</keyword>
<gene>
    <name evidence="2" type="ORF">QOZ94_000164</name>
</gene>
<feature type="transmembrane region" description="Helical" evidence="1">
    <location>
        <begin position="87"/>
        <end position="109"/>
    </location>
</feature>
<evidence type="ECO:0000313" key="2">
    <source>
        <dbReference type="EMBL" id="MDQ0503394.1"/>
    </source>
</evidence>
<name>A0ABU0L8B2_XANAG</name>
<feature type="transmembrane region" description="Helical" evidence="1">
    <location>
        <begin position="33"/>
        <end position="52"/>
    </location>
</feature>
<feature type="transmembrane region" description="Helical" evidence="1">
    <location>
        <begin position="237"/>
        <end position="253"/>
    </location>
</feature>
<feature type="transmembrane region" description="Helical" evidence="1">
    <location>
        <begin position="349"/>
        <end position="375"/>
    </location>
</feature>
<proteinExistence type="predicted"/>
<organism evidence="2 3">
    <name type="scientific">Xanthobacter agilis</name>
    <dbReference type="NCBI Taxonomy" id="47492"/>
    <lineage>
        <taxon>Bacteria</taxon>
        <taxon>Pseudomonadati</taxon>
        <taxon>Pseudomonadota</taxon>
        <taxon>Alphaproteobacteria</taxon>
        <taxon>Hyphomicrobiales</taxon>
        <taxon>Xanthobacteraceae</taxon>
        <taxon>Xanthobacter</taxon>
    </lineage>
</organism>
<comment type="caution">
    <text evidence="2">The sequence shown here is derived from an EMBL/GenBank/DDBJ whole genome shotgun (WGS) entry which is preliminary data.</text>
</comment>
<keyword evidence="1" id="KW-1133">Transmembrane helix</keyword>
<feature type="transmembrane region" description="Helical" evidence="1">
    <location>
        <begin position="64"/>
        <end position="80"/>
    </location>
</feature>
<dbReference type="RefSeq" id="WP_237344281.1">
    <property type="nucleotide sequence ID" value="NZ_JABWGX010000003.1"/>
</dbReference>
<evidence type="ECO:0000256" key="1">
    <source>
        <dbReference type="SAM" id="Phobius"/>
    </source>
</evidence>
<accession>A0ABU0L8B2</accession>
<evidence type="ECO:0000313" key="3">
    <source>
        <dbReference type="Proteomes" id="UP001241747"/>
    </source>
</evidence>